<dbReference type="Pfam" id="PF17743">
    <property type="entry name" value="DUF5580"/>
    <property type="match status" value="1"/>
</dbReference>
<evidence type="ECO:0000259" key="4">
    <source>
        <dbReference type="Pfam" id="PF20743"/>
    </source>
</evidence>
<evidence type="ECO:0000259" key="2">
    <source>
        <dbReference type="Pfam" id="PF17743"/>
    </source>
</evidence>
<evidence type="ECO:0000313" key="6">
    <source>
        <dbReference type="Proteomes" id="UP000472241"/>
    </source>
</evidence>
<proteinExistence type="predicted"/>
<feature type="domain" description="DUF5580" evidence="3">
    <location>
        <begin position="308"/>
        <end position="398"/>
    </location>
</feature>
<feature type="region of interest" description="Disordered" evidence="1">
    <location>
        <begin position="57"/>
        <end position="99"/>
    </location>
</feature>
<dbReference type="CTD" id="101101151"/>
<protein>
    <recommendedName>
        <fullName evidence="7">EF-hand domain-containing protein</fullName>
    </recommendedName>
</protein>
<reference evidence="5" key="1">
    <citation type="submission" date="2025-08" db="UniProtKB">
        <authorList>
            <consortium name="Ensembl"/>
        </authorList>
    </citation>
    <scope>IDENTIFICATION</scope>
</reference>
<dbReference type="InterPro" id="IPR011992">
    <property type="entry name" value="EF-hand-dom_pair"/>
</dbReference>
<dbReference type="InterPro" id="IPR049246">
    <property type="entry name" value="DUF5580_M"/>
</dbReference>
<accession>A0A667HEW5</accession>
<dbReference type="Pfam" id="PF20742">
    <property type="entry name" value="DUF5580_M"/>
    <property type="match status" value="1"/>
</dbReference>
<feature type="compositionally biased region" description="Basic and acidic residues" evidence="1">
    <location>
        <begin position="75"/>
        <end position="90"/>
    </location>
</feature>
<dbReference type="Gene3D" id="1.10.238.10">
    <property type="entry name" value="EF-hand"/>
    <property type="match status" value="1"/>
</dbReference>
<reference evidence="5" key="2">
    <citation type="submission" date="2025-09" db="UniProtKB">
        <authorList>
            <consortium name="Ensembl"/>
        </authorList>
    </citation>
    <scope>IDENTIFICATION</scope>
</reference>
<dbReference type="InterPro" id="IPR040774">
    <property type="entry name" value="DUF5580"/>
</dbReference>
<feature type="compositionally biased region" description="Polar residues" evidence="1">
    <location>
        <begin position="268"/>
        <end position="282"/>
    </location>
</feature>
<evidence type="ECO:0000256" key="1">
    <source>
        <dbReference type="SAM" id="MobiDB-lite"/>
    </source>
</evidence>
<dbReference type="RefSeq" id="XP_032450028.1">
    <property type="nucleotide sequence ID" value="XM_032594137.1"/>
</dbReference>
<organism evidence="5 6">
    <name type="scientific">Lynx canadensis</name>
    <name type="common">Canada lynx</name>
    <name type="synonym">Felis canadensis</name>
    <dbReference type="NCBI Taxonomy" id="61383"/>
    <lineage>
        <taxon>Eukaryota</taxon>
        <taxon>Metazoa</taxon>
        <taxon>Chordata</taxon>
        <taxon>Craniata</taxon>
        <taxon>Vertebrata</taxon>
        <taxon>Euteleostomi</taxon>
        <taxon>Mammalia</taxon>
        <taxon>Eutheria</taxon>
        <taxon>Laurasiatheria</taxon>
        <taxon>Carnivora</taxon>
        <taxon>Feliformia</taxon>
        <taxon>Felidae</taxon>
        <taxon>Felinae</taxon>
        <taxon>Lynx</taxon>
    </lineage>
</organism>
<dbReference type="Pfam" id="PF20743">
    <property type="entry name" value="DUF5580_C"/>
    <property type="match status" value="1"/>
</dbReference>
<evidence type="ECO:0000259" key="3">
    <source>
        <dbReference type="Pfam" id="PF20742"/>
    </source>
</evidence>
<feature type="domain" description="DUF5580" evidence="2">
    <location>
        <begin position="174"/>
        <end position="266"/>
    </location>
</feature>
<sequence length="547" mass="61629">MSSVWKTPCGSDAVPEMVVKIIGSKHFRYLVEKPKIKENENLKAETQTVLQKSMIGSARQMSRDSPAPTNPTDHQINHDPDDEEENKHQENNQSPENNQKFLTGALTSRFLDGKIPIQANAHCSSVPTGDQSLSYIHGLPGRNLRDWSLEQMARDSSDQPKDFGQRPSGTTREDAFLLALVRRELSSRPLNSGLLEKLQKELKILDPISSGFLLQSQLSHLFLRQEVPLQLPIVKILCQRFSKRGSPEMVSYGKLLWLLKAAASGDPQQSQRVVGSNGNKSQSYHDHGQGTARQDASPQSEVSKSLSEILMALRTTNGKLNIENLSRNFQKEDHSFSGSLPLPKVRAICGKHGLYLTSSFLETLLSHQDLGYHGEIKWQNFVELLSKASSNLPHDLPTGKKAKETSATTMQAEAAKISQGRTEHMKIPEEELQPENPPAEISAPKDPLKALKVRPISQPFVTPMMKNEPEEYETWIDRFRKLENALYLCDLTNTGVLEKERARRRIHNYNLIYNLSLSPRKIDQALRRFHAGENMLLEPALQYLKEL</sequence>
<feature type="domain" description="DUF5580" evidence="4">
    <location>
        <begin position="473"/>
        <end position="547"/>
    </location>
</feature>
<keyword evidence="6" id="KW-1185">Reference proteome</keyword>
<dbReference type="PANTHER" id="PTHR34830">
    <property type="entry name" value="SIMILAR TO HYPOTHETICAL PROTEIN MGC34837"/>
    <property type="match status" value="1"/>
</dbReference>
<evidence type="ECO:0000313" key="5">
    <source>
        <dbReference type="Ensembl" id="ENSLCNP00005009750.1"/>
    </source>
</evidence>
<dbReference type="AlphaFoldDB" id="A0A667HEW5"/>
<dbReference type="Ensembl" id="ENSLCNT00005010943.1">
    <property type="protein sequence ID" value="ENSLCNP00005009750.1"/>
    <property type="gene ID" value="ENSLCNG00005006374.1"/>
</dbReference>
<evidence type="ECO:0008006" key="7">
    <source>
        <dbReference type="Google" id="ProtNLM"/>
    </source>
</evidence>
<dbReference type="SUPFAM" id="SSF47473">
    <property type="entry name" value="EF-hand"/>
    <property type="match status" value="1"/>
</dbReference>
<feature type="region of interest" description="Disordered" evidence="1">
    <location>
        <begin position="268"/>
        <end position="300"/>
    </location>
</feature>
<dbReference type="InterPro" id="IPR048316">
    <property type="entry name" value="DUF5580_N"/>
</dbReference>
<gene>
    <name evidence="5" type="primary">CC1H1orf87</name>
</gene>
<dbReference type="Proteomes" id="UP000472241">
    <property type="component" value="Unplaced"/>
</dbReference>
<dbReference type="PANTHER" id="PTHR34830:SF1">
    <property type="entry name" value="GENE 12695-RELATED"/>
    <property type="match status" value="1"/>
</dbReference>
<dbReference type="GeneID" id="115521405"/>
<feature type="compositionally biased region" description="Polar residues" evidence="1">
    <location>
        <begin position="291"/>
        <end position="300"/>
    </location>
</feature>
<name>A0A667HEW5_LYNCA</name>
<dbReference type="InterPro" id="IPR049247">
    <property type="entry name" value="DUF5580_C"/>
</dbReference>